<gene>
    <name evidence="2" type="ORF">PHLCEN_2v6969</name>
</gene>
<feature type="compositionally biased region" description="Low complexity" evidence="1">
    <location>
        <begin position="106"/>
        <end position="118"/>
    </location>
</feature>
<name>A0A2R6NXY4_9APHY</name>
<dbReference type="EMBL" id="MLYV02000692">
    <property type="protein sequence ID" value="PSR79558.1"/>
    <property type="molecule type" value="Genomic_DNA"/>
</dbReference>
<evidence type="ECO:0000313" key="2">
    <source>
        <dbReference type="EMBL" id="PSR79558.1"/>
    </source>
</evidence>
<evidence type="ECO:0000313" key="3">
    <source>
        <dbReference type="Proteomes" id="UP000186601"/>
    </source>
</evidence>
<feature type="region of interest" description="Disordered" evidence="1">
    <location>
        <begin position="68"/>
        <end position="118"/>
    </location>
</feature>
<reference evidence="2 3" key="1">
    <citation type="submission" date="2018-02" db="EMBL/GenBank/DDBJ databases">
        <title>Genome sequence of the basidiomycete white-rot fungus Phlebia centrifuga.</title>
        <authorList>
            <person name="Granchi Z."/>
            <person name="Peng M."/>
            <person name="de Vries R.P."/>
            <person name="Hilden K."/>
            <person name="Makela M.R."/>
            <person name="Grigoriev I."/>
            <person name="Riley R."/>
        </authorList>
    </citation>
    <scope>NUCLEOTIDE SEQUENCE [LARGE SCALE GENOMIC DNA]</scope>
    <source>
        <strain evidence="2 3">FBCC195</strain>
    </source>
</reference>
<dbReference type="OrthoDB" id="338622at2759"/>
<feature type="region of interest" description="Disordered" evidence="1">
    <location>
        <begin position="177"/>
        <end position="198"/>
    </location>
</feature>
<protein>
    <submittedName>
        <fullName evidence="2">Uncharacterized protein</fullName>
    </submittedName>
</protein>
<dbReference type="STRING" id="98765.A0A2R6NXY4"/>
<feature type="compositionally biased region" description="Polar residues" evidence="1">
    <location>
        <begin position="185"/>
        <end position="198"/>
    </location>
</feature>
<feature type="compositionally biased region" description="Low complexity" evidence="1">
    <location>
        <begin position="75"/>
        <end position="98"/>
    </location>
</feature>
<dbReference type="AlphaFoldDB" id="A0A2R6NXY4"/>
<proteinExistence type="predicted"/>
<accession>A0A2R6NXY4</accession>
<evidence type="ECO:0000256" key="1">
    <source>
        <dbReference type="SAM" id="MobiDB-lite"/>
    </source>
</evidence>
<organism evidence="2 3">
    <name type="scientific">Hermanssonia centrifuga</name>
    <dbReference type="NCBI Taxonomy" id="98765"/>
    <lineage>
        <taxon>Eukaryota</taxon>
        <taxon>Fungi</taxon>
        <taxon>Dikarya</taxon>
        <taxon>Basidiomycota</taxon>
        <taxon>Agaricomycotina</taxon>
        <taxon>Agaricomycetes</taxon>
        <taxon>Polyporales</taxon>
        <taxon>Meruliaceae</taxon>
        <taxon>Hermanssonia</taxon>
    </lineage>
</organism>
<dbReference type="Proteomes" id="UP000186601">
    <property type="component" value="Unassembled WGS sequence"/>
</dbReference>
<keyword evidence="3" id="KW-1185">Reference proteome</keyword>
<sequence>MNPALSFTFTENPRSDIVTSLCQAIPSFLLPWQVGSTLDDLQRIPDGAAVGCEDGSLYFFRSVNTTSLPRRSSTGSLSRRAGSSDAGRLASALSSRHLSQLKLRTPRSSSPASTKSTFSPFQLTKSRVVSSVSAEQVEAPKNYVDFEDEQEKLKGLIKRRGVKDKNVVDSLGPGVEITLIPEKSPGTSTSPSAAQSISDLGSKEFPSFARSRASSTESLSSPSSPTAAPFVPYPEISDPSLWSLICHTVPPRCGPSEIITAMKALEARHMIVCLHQSGYVKTSEVSDRLN</sequence>
<comment type="caution">
    <text evidence="2">The sequence shown here is derived from an EMBL/GenBank/DDBJ whole genome shotgun (WGS) entry which is preliminary data.</text>
</comment>